<evidence type="ECO:0000256" key="1">
    <source>
        <dbReference type="SAM" id="MobiDB-lite"/>
    </source>
</evidence>
<comment type="caution">
    <text evidence="2">The sequence shown here is derived from an EMBL/GenBank/DDBJ whole genome shotgun (WGS) entry which is preliminary data.</text>
</comment>
<evidence type="ECO:0000313" key="2">
    <source>
        <dbReference type="EMBL" id="KAK9093005.1"/>
    </source>
</evidence>
<name>A0AAP0EIW2_9MAGN</name>
<reference evidence="2 3" key="1">
    <citation type="submission" date="2024-01" db="EMBL/GenBank/DDBJ databases">
        <title>Genome assemblies of Stephania.</title>
        <authorList>
            <person name="Yang L."/>
        </authorList>
    </citation>
    <scope>NUCLEOTIDE SEQUENCE [LARGE SCALE GENOMIC DNA]</scope>
    <source>
        <strain evidence="2">YNDBR</strain>
        <tissue evidence="2">Leaf</tissue>
    </source>
</reference>
<dbReference type="Proteomes" id="UP001420932">
    <property type="component" value="Unassembled WGS sequence"/>
</dbReference>
<accession>A0AAP0EIW2</accession>
<gene>
    <name evidence="2" type="ORF">Syun_027916</name>
</gene>
<organism evidence="2 3">
    <name type="scientific">Stephania yunnanensis</name>
    <dbReference type="NCBI Taxonomy" id="152371"/>
    <lineage>
        <taxon>Eukaryota</taxon>
        <taxon>Viridiplantae</taxon>
        <taxon>Streptophyta</taxon>
        <taxon>Embryophyta</taxon>
        <taxon>Tracheophyta</taxon>
        <taxon>Spermatophyta</taxon>
        <taxon>Magnoliopsida</taxon>
        <taxon>Ranunculales</taxon>
        <taxon>Menispermaceae</taxon>
        <taxon>Menispermoideae</taxon>
        <taxon>Cissampelideae</taxon>
        <taxon>Stephania</taxon>
    </lineage>
</organism>
<feature type="region of interest" description="Disordered" evidence="1">
    <location>
        <begin position="1"/>
        <end position="71"/>
    </location>
</feature>
<protein>
    <submittedName>
        <fullName evidence="2">Uncharacterized protein</fullName>
    </submittedName>
</protein>
<keyword evidence="3" id="KW-1185">Reference proteome</keyword>
<feature type="compositionally biased region" description="Basic residues" evidence="1">
    <location>
        <begin position="20"/>
        <end position="34"/>
    </location>
</feature>
<sequence>MKSKGLDRFVAGQGEEEVRRRKPAPSRTARRRHVREGEEQLQRRNPNSSPPQRRNPGRLLHQGSRFIDAGEVQARRRGFVQAQQGKRRSRSGGYEKCVNWGEDVLFMCIDSVGFTNLTLLNLCNWVMTGSNGEKENGKLSDFL</sequence>
<dbReference type="AlphaFoldDB" id="A0AAP0EIW2"/>
<feature type="compositionally biased region" description="Low complexity" evidence="1">
    <location>
        <begin position="43"/>
        <end position="54"/>
    </location>
</feature>
<proteinExistence type="predicted"/>
<evidence type="ECO:0000313" key="3">
    <source>
        <dbReference type="Proteomes" id="UP001420932"/>
    </source>
</evidence>
<dbReference type="EMBL" id="JBBNAF010000012">
    <property type="protein sequence ID" value="KAK9093005.1"/>
    <property type="molecule type" value="Genomic_DNA"/>
</dbReference>